<comment type="caution">
    <text evidence="4">The sequence shown here is derived from an EMBL/GenBank/DDBJ whole genome shotgun (WGS) entry which is preliminary data.</text>
</comment>
<gene>
    <name evidence="4" type="ORF">MBOT_23210</name>
</gene>
<reference evidence="4 5" key="1">
    <citation type="journal article" date="2019" name="Emerg. Microbes Infect.">
        <title>Comprehensive subspecies identification of 175 nontuberculous mycobacteria species based on 7547 genomic profiles.</title>
        <authorList>
            <person name="Matsumoto Y."/>
            <person name="Kinjo T."/>
            <person name="Motooka D."/>
            <person name="Nabeya D."/>
            <person name="Jung N."/>
            <person name="Uechi K."/>
            <person name="Horii T."/>
            <person name="Iida T."/>
            <person name="Fujita J."/>
            <person name="Nakamura S."/>
        </authorList>
    </citation>
    <scope>NUCLEOTIDE SEQUENCE [LARGE SCALE GENOMIC DNA]</scope>
    <source>
        <strain evidence="4 5">JCM 17322</strain>
    </source>
</reference>
<keyword evidence="2" id="KW-0472">Membrane</keyword>
<protein>
    <recommendedName>
        <fullName evidence="3">DUF6542 domain-containing protein</fullName>
    </recommendedName>
</protein>
<evidence type="ECO:0000256" key="2">
    <source>
        <dbReference type="SAM" id="Phobius"/>
    </source>
</evidence>
<feature type="domain" description="DUF6542" evidence="3">
    <location>
        <begin position="2"/>
        <end position="112"/>
    </location>
</feature>
<organism evidence="4 5">
    <name type="scientific">Mycobacterium botniense</name>
    <dbReference type="NCBI Taxonomy" id="84962"/>
    <lineage>
        <taxon>Bacteria</taxon>
        <taxon>Bacillati</taxon>
        <taxon>Actinomycetota</taxon>
        <taxon>Actinomycetes</taxon>
        <taxon>Mycobacteriales</taxon>
        <taxon>Mycobacteriaceae</taxon>
        <taxon>Mycobacterium</taxon>
    </lineage>
</organism>
<feature type="transmembrane region" description="Helical" evidence="2">
    <location>
        <begin position="54"/>
        <end position="72"/>
    </location>
</feature>
<evidence type="ECO:0000259" key="3">
    <source>
        <dbReference type="Pfam" id="PF20177"/>
    </source>
</evidence>
<dbReference type="AlphaFoldDB" id="A0A7I9XYT1"/>
<dbReference type="EMBL" id="BLKW01000004">
    <property type="protein sequence ID" value="GFG74956.1"/>
    <property type="molecule type" value="Genomic_DNA"/>
</dbReference>
<feature type="transmembrane region" description="Helical" evidence="2">
    <location>
        <begin position="92"/>
        <end position="112"/>
    </location>
</feature>
<proteinExistence type="predicted"/>
<sequence length="330" mass="36165">MLTAVTATAIGFAFDAGSGNKQLTNVFAGLYLAGCVAAVLAVQQSGIFTAVVQPPLILFFTVPGAYWLFHGAKITGVKDIVINCGYPLIERFPLMLFTSAGVLLIGIARWYLGMARRRASTAKSSSAQTGKPAIIATLAAIFRRSSEDKSAAVSPGRSHRVHAVSRSSRAADRRRGGRAAQRAAPSRSRHTRPAMGDSDGTDDRVIRRRPTSTRGFEPSAEPPAATRRSWPRDSDLRAHPLRERRDPPVRQGRPRRGRVDPHVPRESPETHESQLRRPASAGANSVNATHHPISRVRYRGSAPEDEPDTRPRDRYRPPQPSTAETWEYDI</sequence>
<keyword evidence="5" id="KW-1185">Reference proteome</keyword>
<dbReference type="Proteomes" id="UP000465361">
    <property type="component" value="Unassembled WGS sequence"/>
</dbReference>
<feature type="compositionally biased region" description="Basic and acidic residues" evidence="1">
    <location>
        <begin position="230"/>
        <end position="248"/>
    </location>
</feature>
<keyword evidence="2" id="KW-0812">Transmembrane</keyword>
<dbReference type="Pfam" id="PF20177">
    <property type="entry name" value="DUF6542"/>
    <property type="match status" value="1"/>
</dbReference>
<evidence type="ECO:0000313" key="5">
    <source>
        <dbReference type="Proteomes" id="UP000465361"/>
    </source>
</evidence>
<name>A0A7I9XYT1_9MYCO</name>
<evidence type="ECO:0000313" key="4">
    <source>
        <dbReference type="EMBL" id="GFG74956.1"/>
    </source>
</evidence>
<feature type="transmembrane region" description="Helical" evidence="2">
    <location>
        <begin position="23"/>
        <end position="42"/>
    </location>
</feature>
<evidence type="ECO:0000256" key="1">
    <source>
        <dbReference type="SAM" id="MobiDB-lite"/>
    </source>
</evidence>
<keyword evidence="2" id="KW-1133">Transmembrane helix</keyword>
<feature type="compositionally biased region" description="Basic and acidic residues" evidence="1">
    <location>
        <begin position="257"/>
        <end position="275"/>
    </location>
</feature>
<accession>A0A7I9XYT1</accession>
<dbReference type="InterPro" id="IPR046672">
    <property type="entry name" value="DUF6542"/>
</dbReference>
<feature type="region of interest" description="Disordered" evidence="1">
    <location>
        <begin position="149"/>
        <end position="330"/>
    </location>
</feature>